<dbReference type="eggNOG" id="ENOG502QQ3M">
    <property type="taxonomic scope" value="Eukaryota"/>
</dbReference>
<dbReference type="FunFam" id="3.20.20.80:FF:000010">
    <property type="entry name" value="glucan endo-1,3-beta-glucosidase, basic"/>
    <property type="match status" value="1"/>
</dbReference>
<evidence type="ECO:0000313" key="6">
    <source>
        <dbReference type="Proteomes" id="UP000017836"/>
    </source>
</evidence>
<dbReference type="STRING" id="13333.W1PB12"/>
<reference evidence="6" key="1">
    <citation type="journal article" date="2013" name="Science">
        <title>The Amborella genome and the evolution of flowering plants.</title>
        <authorList>
            <consortium name="Amborella Genome Project"/>
        </authorList>
    </citation>
    <scope>NUCLEOTIDE SEQUENCE [LARGE SCALE GENOMIC DNA]</scope>
</reference>
<dbReference type="SUPFAM" id="SSF51445">
    <property type="entry name" value="(Trans)glycosidases"/>
    <property type="match status" value="1"/>
</dbReference>
<dbReference type="Pfam" id="PF00332">
    <property type="entry name" value="Glyco_hydro_17"/>
    <property type="match status" value="1"/>
</dbReference>
<comment type="similarity">
    <text evidence="1 4">Belongs to the glycosyl hydrolase 17 family.</text>
</comment>
<organism evidence="5 6">
    <name type="scientific">Amborella trichopoda</name>
    <dbReference type="NCBI Taxonomy" id="13333"/>
    <lineage>
        <taxon>Eukaryota</taxon>
        <taxon>Viridiplantae</taxon>
        <taxon>Streptophyta</taxon>
        <taxon>Embryophyta</taxon>
        <taxon>Tracheophyta</taxon>
        <taxon>Spermatophyta</taxon>
        <taxon>Magnoliopsida</taxon>
        <taxon>Amborellales</taxon>
        <taxon>Amborellaceae</taxon>
        <taxon>Amborella</taxon>
    </lineage>
</organism>
<evidence type="ECO:0008006" key="7">
    <source>
        <dbReference type="Google" id="ProtNLM"/>
    </source>
</evidence>
<dbReference type="InterPro" id="IPR017853">
    <property type="entry name" value="GH"/>
</dbReference>
<evidence type="ECO:0000256" key="1">
    <source>
        <dbReference type="ARBA" id="ARBA00008773"/>
    </source>
</evidence>
<dbReference type="AlphaFoldDB" id="W1PB12"/>
<evidence type="ECO:0000256" key="2">
    <source>
        <dbReference type="ARBA" id="ARBA00022801"/>
    </source>
</evidence>
<evidence type="ECO:0000256" key="3">
    <source>
        <dbReference type="ARBA" id="ARBA00023295"/>
    </source>
</evidence>
<keyword evidence="3" id="KW-0326">Glycosidase</keyword>
<gene>
    <name evidence="5" type="ORF">AMTR_s00053p00183230</name>
</gene>
<dbReference type="OMA" id="LASINMF"/>
<keyword evidence="6" id="KW-1185">Reference proteome</keyword>
<accession>W1PB12</accession>
<sequence>MLGDNLPPPNEVVALYQSKEIKKMRLYDPNTTVLEALRGSDIQAAANTSYAADWVRTNVQAYFPAVDIRYIVVSNEVIPGPEAGNVLPAMQNVYNAIKSAGLQDSIKVSTSVASNVIGTSYPPSADSFSSESSSTMTSIVGFLSSTGVPLLLNVYPYFNYIGNTRDIQLEYALFTANFDVLIDGQFKYRNLFDAMVDSVYAAMENVGGRGVPLVASDSGWPSVGGAAATIDNAQTYNSNLVQHVDQGTLRRVGRPLETYVFAMFNENNKAAGIEQNFGLFNPNKQPVYDVSFP</sequence>
<proteinExistence type="inferred from homology"/>
<dbReference type="HOGENOM" id="CLU_024953_0_0_1"/>
<dbReference type="Gramene" id="ERN05133">
    <property type="protein sequence ID" value="ERN05133"/>
    <property type="gene ID" value="AMTR_s00053p00183230"/>
</dbReference>
<dbReference type="InterPro" id="IPR044965">
    <property type="entry name" value="Glyco_hydro_17_plant"/>
</dbReference>
<evidence type="ECO:0000313" key="5">
    <source>
        <dbReference type="EMBL" id="ERN05133.1"/>
    </source>
</evidence>
<keyword evidence="2" id="KW-0378">Hydrolase</keyword>
<protein>
    <recommendedName>
        <fullName evidence="7">Glucan endo-1,3-beta-D-glucosidase</fullName>
    </recommendedName>
</protein>
<evidence type="ECO:0000256" key="4">
    <source>
        <dbReference type="RuleBase" id="RU004335"/>
    </source>
</evidence>
<dbReference type="PANTHER" id="PTHR32227">
    <property type="entry name" value="GLUCAN ENDO-1,3-BETA-GLUCOSIDASE BG1-RELATED-RELATED"/>
    <property type="match status" value="1"/>
</dbReference>
<dbReference type="Gene3D" id="3.20.20.80">
    <property type="entry name" value="Glycosidases"/>
    <property type="match status" value="1"/>
</dbReference>
<dbReference type="EMBL" id="KI394012">
    <property type="protein sequence ID" value="ERN05133.1"/>
    <property type="molecule type" value="Genomic_DNA"/>
</dbReference>
<name>W1PB12_AMBTC</name>
<dbReference type="GO" id="GO:0004553">
    <property type="term" value="F:hydrolase activity, hydrolyzing O-glycosyl compounds"/>
    <property type="evidence" value="ECO:0007669"/>
    <property type="project" value="InterPro"/>
</dbReference>
<dbReference type="Proteomes" id="UP000017836">
    <property type="component" value="Unassembled WGS sequence"/>
</dbReference>
<dbReference type="InterPro" id="IPR000490">
    <property type="entry name" value="Glyco_hydro_17"/>
</dbReference>
<dbReference type="GO" id="GO:0005975">
    <property type="term" value="P:carbohydrate metabolic process"/>
    <property type="evidence" value="ECO:0007669"/>
    <property type="project" value="InterPro"/>
</dbReference>